<evidence type="ECO:0000256" key="11">
    <source>
        <dbReference type="ARBA" id="ARBA00022833"/>
    </source>
</evidence>
<keyword evidence="10 13" id="KW-0378">Hydrolase</keyword>
<evidence type="ECO:0000256" key="9">
    <source>
        <dbReference type="ARBA" id="ARBA00022723"/>
    </source>
</evidence>
<comment type="cofactor">
    <cofactor evidence="2">
        <name>Zn(2+)</name>
        <dbReference type="ChEBI" id="CHEBI:29105"/>
    </cofactor>
</comment>
<keyword evidence="8 13" id="KW-0645">Protease</keyword>
<dbReference type="PRINTS" id="PR00932">
    <property type="entry name" value="AMINO1PTASE"/>
</dbReference>
<dbReference type="SUPFAM" id="SSF53187">
    <property type="entry name" value="Zn-dependent exopeptidases"/>
    <property type="match status" value="1"/>
</dbReference>
<keyword evidence="12 13" id="KW-0482">Metalloprotease</keyword>
<keyword evidence="9 13" id="KW-0479">Metal-binding</keyword>
<evidence type="ECO:0000256" key="7">
    <source>
        <dbReference type="ARBA" id="ARBA00022438"/>
    </source>
</evidence>
<dbReference type="EC" id="3.4.11.21" evidence="5"/>
<keyword evidence="11 13" id="KW-0862">Zinc</keyword>
<dbReference type="GO" id="GO:0004177">
    <property type="term" value="F:aminopeptidase activity"/>
    <property type="evidence" value="ECO:0007669"/>
    <property type="project" value="UniProtKB-KW"/>
</dbReference>
<dbReference type="NCBIfam" id="NF002759">
    <property type="entry name" value="PRK02813.1"/>
    <property type="match status" value="1"/>
</dbReference>
<organism evidence="14 15">
    <name type="scientific">Lingula anatina</name>
    <name type="common">Brachiopod</name>
    <name type="synonym">Lingula unguis</name>
    <dbReference type="NCBI Taxonomy" id="7574"/>
    <lineage>
        <taxon>Eukaryota</taxon>
        <taxon>Metazoa</taxon>
        <taxon>Spiralia</taxon>
        <taxon>Lophotrochozoa</taxon>
        <taxon>Brachiopoda</taxon>
        <taxon>Linguliformea</taxon>
        <taxon>Lingulata</taxon>
        <taxon>Lingulida</taxon>
        <taxon>Linguloidea</taxon>
        <taxon>Lingulidae</taxon>
        <taxon>Lingula</taxon>
    </lineage>
</organism>
<dbReference type="PANTHER" id="PTHR28570:SF3">
    <property type="entry name" value="ASPARTYL AMINOPEPTIDASE"/>
    <property type="match status" value="1"/>
</dbReference>
<evidence type="ECO:0000256" key="1">
    <source>
        <dbReference type="ARBA" id="ARBA00001335"/>
    </source>
</evidence>
<proteinExistence type="inferred from homology"/>
<gene>
    <name evidence="15" type="primary">LOC106176184</name>
</gene>
<evidence type="ECO:0000256" key="5">
    <source>
        <dbReference type="ARBA" id="ARBA00011965"/>
    </source>
</evidence>
<keyword evidence="14" id="KW-1185">Reference proteome</keyword>
<evidence type="ECO:0000256" key="10">
    <source>
        <dbReference type="ARBA" id="ARBA00022801"/>
    </source>
</evidence>
<dbReference type="KEGG" id="lak:106176184"/>
<dbReference type="Proteomes" id="UP000085678">
    <property type="component" value="Unplaced"/>
</dbReference>
<dbReference type="STRING" id="7574.A0A1S3JUA2"/>
<evidence type="ECO:0000256" key="8">
    <source>
        <dbReference type="ARBA" id="ARBA00022670"/>
    </source>
</evidence>
<sequence length="462" mass="51177">MSESVLSAAKHFINYINRSPSPFHAVEEIKIRLLSAGFLELKETEKWDIKPSNKYFVTRNHSTIIAFAVGGKYRPGNGFSIVGAHTDSPCLKIKPISRKVRQGYLQVGVQCYGGGTWHTWFDRDLTVAGRVIVKNDSKLGHRLVHVKRPILRVPNIAIHLMRDMNEKFSPNKETHLQPILATSIQEELEYGSKTAETSDFKQEADKHHPVLVHILSGELGVTADQIMDFELCLADTQPACLGGALNEFIFAPRLDNLLNAYTAMEGLLDACNNETLQQDPNIRMISLFDNEEVGSQSAQGAGSTFQELVLRRISGPTPGSFEIAMPRSLMVSADQAHAVHPNYSEKHEDQHRPGLHKGIVVKHNANQRYATTAVTAAILREVASRSQVPLQDFVVRNDSPCGSTIGPIMSAKLGMPTVDIGGPQLSMHSIREMCCTSSVLQSIKLYKGFFEFFPEIYASSNL</sequence>
<dbReference type="GO" id="GO:0005737">
    <property type="term" value="C:cytoplasm"/>
    <property type="evidence" value="ECO:0007669"/>
    <property type="project" value="UniProtKB-ARBA"/>
</dbReference>
<evidence type="ECO:0000313" key="14">
    <source>
        <dbReference type="Proteomes" id="UP000085678"/>
    </source>
</evidence>
<dbReference type="Gene3D" id="3.40.630.10">
    <property type="entry name" value="Zn peptidases"/>
    <property type="match status" value="1"/>
</dbReference>
<dbReference type="OrthoDB" id="9880441at2759"/>
<comment type="similarity">
    <text evidence="3 13">Belongs to the peptidase M18 family.</text>
</comment>
<keyword evidence="7 13" id="KW-0031">Aminopeptidase</keyword>
<accession>A0A1S3JUA2</accession>
<reference evidence="15" key="1">
    <citation type="submission" date="2025-08" db="UniProtKB">
        <authorList>
            <consortium name="RefSeq"/>
        </authorList>
    </citation>
    <scope>IDENTIFICATION</scope>
    <source>
        <tissue evidence="15">Gonads</tissue>
    </source>
</reference>
<evidence type="ECO:0000256" key="4">
    <source>
        <dbReference type="ARBA" id="ARBA00011395"/>
    </source>
</evidence>
<evidence type="ECO:0000256" key="12">
    <source>
        <dbReference type="ARBA" id="ARBA00023049"/>
    </source>
</evidence>
<evidence type="ECO:0000313" key="15">
    <source>
        <dbReference type="RefSeq" id="XP_013413903.1"/>
    </source>
</evidence>
<dbReference type="AlphaFoldDB" id="A0A1S3JUA2"/>
<dbReference type="SUPFAM" id="SSF101821">
    <property type="entry name" value="Aminopeptidase/glucanase lid domain"/>
    <property type="match status" value="1"/>
</dbReference>
<dbReference type="FunFam" id="2.30.250.10:FF:000001">
    <property type="entry name" value="Aspartyl aminopeptidase 1"/>
    <property type="match status" value="1"/>
</dbReference>
<dbReference type="PANTHER" id="PTHR28570">
    <property type="entry name" value="ASPARTYL AMINOPEPTIDASE"/>
    <property type="match status" value="1"/>
</dbReference>
<dbReference type="InParanoid" id="A0A1S3JUA2"/>
<dbReference type="InterPro" id="IPR023358">
    <property type="entry name" value="Peptidase_M18_dom2"/>
</dbReference>
<name>A0A1S3JUA2_LINAN</name>
<dbReference type="CDD" id="cd05658">
    <property type="entry name" value="M18_DAP"/>
    <property type="match status" value="1"/>
</dbReference>
<dbReference type="GeneID" id="106176184"/>
<comment type="catalytic activity">
    <reaction evidence="1">
        <text>Release of an N-terminal aspartate or glutamate from a peptide, with a preference for aspartate.</text>
        <dbReference type="EC" id="3.4.11.21"/>
    </reaction>
</comment>
<dbReference type="GO" id="GO:0008237">
    <property type="term" value="F:metallopeptidase activity"/>
    <property type="evidence" value="ECO:0007669"/>
    <property type="project" value="UniProtKB-KW"/>
</dbReference>
<dbReference type="FunFam" id="3.40.630.10:FF:000152">
    <property type="entry name" value="aspartyl aminopeptidase isoform X2"/>
    <property type="match status" value="1"/>
</dbReference>
<protein>
    <recommendedName>
        <fullName evidence="6">Aspartyl aminopeptidase</fullName>
        <ecNumber evidence="5">3.4.11.21</ecNumber>
    </recommendedName>
</protein>
<evidence type="ECO:0000256" key="2">
    <source>
        <dbReference type="ARBA" id="ARBA00001947"/>
    </source>
</evidence>
<dbReference type="GO" id="GO:0006508">
    <property type="term" value="P:proteolysis"/>
    <property type="evidence" value="ECO:0007669"/>
    <property type="project" value="UniProtKB-KW"/>
</dbReference>
<evidence type="ECO:0000256" key="6">
    <source>
        <dbReference type="ARBA" id="ARBA00015118"/>
    </source>
</evidence>
<evidence type="ECO:0000256" key="3">
    <source>
        <dbReference type="ARBA" id="ARBA00008290"/>
    </source>
</evidence>
<dbReference type="Pfam" id="PF02127">
    <property type="entry name" value="Peptidase_M18"/>
    <property type="match status" value="1"/>
</dbReference>
<comment type="subunit">
    <text evidence="4">Tetrahedron-shaped homododecamer built from six homodimers.</text>
</comment>
<dbReference type="RefSeq" id="XP_013413903.1">
    <property type="nucleotide sequence ID" value="XM_013558449.1"/>
</dbReference>
<dbReference type="Gene3D" id="2.30.250.10">
    <property type="entry name" value="Aminopeptidase i, Domain 2"/>
    <property type="match status" value="1"/>
</dbReference>
<dbReference type="InterPro" id="IPR001948">
    <property type="entry name" value="Peptidase_M18"/>
</dbReference>
<evidence type="ECO:0000256" key="13">
    <source>
        <dbReference type="RuleBase" id="RU004386"/>
    </source>
</evidence>
<dbReference type="GO" id="GO:0008270">
    <property type="term" value="F:zinc ion binding"/>
    <property type="evidence" value="ECO:0007669"/>
    <property type="project" value="InterPro"/>
</dbReference>